<dbReference type="Proteomes" id="UP000254701">
    <property type="component" value="Unassembled WGS sequence"/>
</dbReference>
<name>A0A380WFS5_AMIAI</name>
<sequence>MKMPFGLGAANQPRSTMMFTKAEPASWRENAPNRGLVCAVLAMTALMSVTAVSALFIVPHMGQSSADTVQEAKQAEAEPSKEKITTITAEPTGRKSRVASAASSIIVSDAVAEEASDMPLAADPRWAQVVKAGATQPLEAMPAIPGAEKVIAKDPTETVALALTDTNAKTDPAETAAVQAIEAEAKPAGASEGGKAAVIKRSVNMRAKPQKGGEVLGVIPAKTSVELVSCTQWCEIVFNGKRGYVYKSYVQ</sequence>
<dbReference type="OrthoDB" id="8421932at2"/>
<dbReference type="EMBL" id="UFSM01000001">
    <property type="protein sequence ID" value="SUU87056.1"/>
    <property type="molecule type" value="Genomic_DNA"/>
</dbReference>
<protein>
    <submittedName>
        <fullName evidence="2">Bacterial SH3 domain</fullName>
    </submittedName>
</protein>
<accession>A0A380WFS5</accession>
<dbReference type="Pfam" id="PF08239">
    <property type="entry name" value="SH3_3"/>
    <property type="match status" value="1"/>
</dbReference>
<proteinExistence type="predicted"/>
<dbReference type="InterPro" id="IPR003646">
    <property type="entry name" value="SH3-like_bac-type"/>
</dbReference>
<dbReference type="AlphaFoldDB" id="A0A380WFS5"/>
<evidence type="ECO:0000313" key="3">
    <source>
        <dbReference type="Proteomes" id="UP000254701"/>
    </source>
</evidence>
<feature type="domain" description="SH3b" evidence="1">
    <location>
        <begin position="202"/>
        <end position="251"/>
    </location>
</feature>
<evidence type="ECO:0000313" key="2">
    <source>
        <dbReference type="EMBL" id="SUU87056.1"/>
    </source>
</evidence>
<dbReference type="Gene3D" id="2.30.30.40">
    <property type="entry name" value="SH3 Domains"/>
    <property type="match status" value="1"/>
</dbReference>
<gene>
    <name evidence="2" type="ORF">NCTC10684_00247</name>
</gene>
<organism evidence="2 3">
    <name type="scientific">Aminobacter aminovorans</name>
    <name type="common">Chelatobacter heintzii</name>
    <dbReference type="NCBI Taxonomy" id="83263"/>
    <lineage>
        <taxon>Bacteria</taxon>
        <taxon>Pseudomonadati</taxon>
        <taxon>Pseudomonadota</taxon>
        <taxon>Alphaproteobacteria</taxon>
        <taxon>Hyphomicrobiales</taxon>
        <taxon>Phyllobacteriaceae</taxon>
        <taxon>Aminobacter</taxon>
    </lineage>
</organism>
<reference evidence="2 3" key="1">
    <citation type="submission" date="2018-06" db="EMBL/GenBank/DDBJ databases">
        <authorList>
            <consortium name="Pathogen Informatics"/>
            <person name="Doyle S."/>
        </authorList>
    </citation>
    <scope>NUCLEOTIDE SEQUENCE [LARGE SCALE GENOMIC DNA]</scope>
    <source>
        <strain evidence="2 3">NCTC10684</strain>
    </source>
</reference>
<evidence type="ECO:0000259" key="1">
    <source>
        <dbReference type="Pfam" id="PF08239"/>
    </source>
</evidence>